<name>A0ABT1QPX8_9GAMM</name>
<accession>A0ABT1QPX8</accession>
<dbReference type="EMBL" id="JANFQO010000005">
    <property type="protein sequence ID" value="MCQ4164343.1"/>
    <property type="molecule type" value="Genomic_DNA"/>
</dbReference>
<organism evidence="2 3">
    <name type="scientific">Tahibacter harae</name>
    <dbReference type="NCBI Taxonomy" id="2963937"/>
    <lineage>
        <taxon>Bacteria</taxon>
        <taxon>Pseudomonadati</taxon>
        <taxon>Pseudomonadota</taxon>
        <taxon>Gammaproteobacteria</taxon>
        <taxon>Lysobacterales</taxon>
        <taxon>Rhodanobacteraceae</taxon>
        <taxon>Tahibacter</taxon>
    </lineage>
</organism>
<proteinExistence type="predicted"/>
<protein>
    <submittedName>
        <fullName evidence="2">Uncharacterized protein</fullName>
    </submittedName>
</protein>
<evidence type="ECO:0000313" key="2">
    <source>
        <dbReference type="EMBL" id="MCQ4164343.1"/>
    </source>
</evidence>
<reference evidence="2" key="1">
    <citation type="submission" date="2022-07" db="EMBL/GenBank/DDBJ databases">
        <title>Tahibacter sp., a new gammaproteobacterium isolated from the silt sample collected at pig farm.</title>
        <authorList>
            <person name="Chen H."/>
        </authorList>
    </citation>
    <scope>NUCLEOTIDE SEQUENCE</scope>
    <source>
        <strain evidence="2">P2K</strain>
    </source>
</reference>
<feature type="compositionally biased region" description="Pro residues" evidence="1">
    <location>
        <begin position="60"/>
        <end position="81"/>
    </location>
</feature>
<keyword evidence="3" id="KW-1185">Reference proteome</keyword>
<sequence>YVDNQYLQVPLRGPGAVEPFVFTIGEDADGNGDGLSCSEVGILQYDREEGAPTEDSDGFSPPPPQPGAPPVPPPAVAPAPGAPASVPGQPPPDRAAELQQRIEARRREMREQAEKLREQQEKSK</sequence>
<evidence type="ECO:0000313" key="3">
    <source>
        <dbReference type="Proteomes" id="UP001165498"/>
    </source>
</evidence>
<gene>
    <name evidence="2" type="ORF">NM961_06420</name>
</gene>
<dbReference type="Proteomes" id="UP001165498">
    <property type="component" value="Unassembled WGS sequence"/>
</dbReference>
<feature type="region of interest" description="Disordered" evidence="1">
    <location>
        <begin position="44"/>
        <end position="124"/>
    </location>
</feature>
<feature type="non-terminal residue" evidence="2">
    <location>
        <position position="1"/>
    </location>
</feature>
<comment type="caution">
    <text evidence="2">The sequence shown here is derived from an EMBL/GenBank/DDBJ whole genome shotgun (WGS) entry which is preliminary data.</text>
</comment>
<feature type="compositionally biased region" description="Basic and acidic residues" evidence="1">
    <location>
        <begin position="94"/>
        <end position="124"/>
    </location>
</feature>
<evidence type="ECO:0000256" key="1">
    <source>
        <dbReference type="SAM" id="MobiDB-lite"/>
    </source>
</evidence>